<dbReference type="SUPFAM" id="SSF52540">
    <property type="entry name" value="P-loop containing nucleoside triphosphate hydrolases"/>
    <property type="match status" value="1"/>
</dbReference>
<dbReference type="GO" id="GO:0000028">
    <property type="term" value="P:ribosomal small subunit assembly"/>
    <property type="evidence" value="ECO:0007669"/>
    <property type="project" value="TreeGrafter"/>
</dbReference>
<comment type="caution">
    <text evidence="3">The sequence shown here is derived from an EMBL/GenBank/DDBJ whole genome shotgun (WGS) entry which is preliminary data.</text>
</comment>
<dbReference type="EMBL" id="JAAKZV010000441">
    <property type="protein sequence ID" value="NGN70222.1"/>
    <property type="molecule type" value="Genomic_DNA"/>
</dbReference>
<evidence type="ECO:0000313" key="3">
    <source>
        <dbReference type="EMBL" id="NGN70222.1"/>
    </source>
</evidence>
<dbReference type="AlphaFoldDB" id="A0A6G4UDX9"/>
<evidence type="ECO:0000313" key="4">
    <source>
        <dbReference type="Proteomes" id="UP000481583"/>
    </source>
</evidence>
<proteinExistence type="predicted"/>
<feature type="domain" description="G" evidence="2">
    <location>
        <begin position="152"/>
        <end position="267"/>
    </location>
</feature>
<dbReference type="InterPro" id="IPR006073">
    <property type="entry name" value="GTP-bd"/>
</dbReference>
<dbReference type="Gene3D" id="3.40.50.300">
    <property type="entry name" value="P-loop containing nucleotide triphosphate hydrolases"/>
    <property type="match status" value="1"/>
</dbReference>
<sequence length="503" mass="52810">MWDDGLIARRSAGGFPRRGRGADEPDPWAAAQAWAEVLQPEAAAGSAEAGGAAVRVPGERVPAGEVVPPAESVPAGVPPVNEETPADDDYAARGAEGAPRHGVGPLRGRLDALRELVGLSRTRLDTRTLAEAGRVLDEAADRQKLSLEHTVVAIAGATGSGKSSLFNALAGATLSETGTRRPTTGAPSACAWRGQGDDAPLQLLERLGMPPRAARPQRDDLGLRGMVLVDLPDFDSMLEDHRKQVERLLARVDAVIWVVDPEKYADAVLHDRYLKPLAGYAEVTFVVLNQTDRLPAGAADQVLDDLRRLLDDDGMALGEHGEPGSCVLGVSAATGEGVGELRSELASFITERGAAVRRLTADVDGAVARLREVYVGEGQAGGLSGAAREEFEDRLAEAVGARAAGQAAEREWLREAQDACDSCWTQLGRWYRERWAREPEGLDESGTGTALRALRRLSGAAPADGWGKVPAAVEAGAMKAGAMKARAAGSGRSASGWAGSGRT</sequence>
<dbReference type="Proteomes" id="UP000481583">
    <property type="component" value="Unassembled WGS sequence"/>
</dbReference>
<dbReference type="InterPro" id="IPR027417">
    <property type="entry name" value="P-loop_NTPase"/>
</dbReference>
<name>A0A6G4UDX9_9ACTN</name>
<organism evidence="3 4">
    <name type="scientific">Streptomyces coryli</name>
    <dbReference type="NCBI Taxonomy" id="1128680"/>
    <lineage>
        <taxon>Bacteria</taxon>
        <taxon>Bacillati</taxon>
        <taxon>Actinomycetota</taxon>
        <taxon>Actinomycetes</taxon>
        <taxon>Kitasatosporales</taxon>
        <taxon>Streptomycetaceae</taxon>
        <taxon>Streptomyces</taxon>
    </lineage>
</organism>
<reference evidence="3 4" key="1">
    <citation type="submission" date="2020-02" db="EMBL/GenBank/DDBJ databases">
        <title>Whole-genome analyses of novel actinobacteria.</title>
        <authorList>
            <person name="Sahin N."/>
        </authorList>
    </citation>
    <scope>NUCLEOTIDE SEQUENCE [LARGE SCALE GENOMIC DNA]</scope>
    <source>
        <strain evidence="3 4">A7024</strain>
    </source>
</reference>
<dbReference type="InterPro" id="IPR005662">
    <property type="entry name" value="GTPase_Era-like"/>
</dbReference>
<dbReference type="Pfam" id="PF01926">
    <property type="entry name" value="MMR_HSR1"/>
    <property type="match status" value="1"/>
</dbReference>
<accession>A0A6G4UDX9</accession>
<evidence type="ECO:0000259" key="2">
    <source>
        <dbReference type="Pfam" id="PF01926"/>
    </source>
</evidence>
<evidence type="ECO:0000256" key="1">
    <source>
        <dbReference type="SAM" id="MobiDB-lite"/>
    </source>
</evidence>
<keyword evidence="4" id="KW-1185">Reference proteome</keyword>
<feature type="region of interest" description="Disordered" evidence="1">
    <location>
        <begin position="64"/>
        <end position="103"/>
    </location>
</feature>
<gene>
    <name evidence="3" type="ORF">G5C51_40860</name>
</gene>
<protein>
    <submittedName>
        <fullName evidence="3">ATP-binding protein</fullName>
    </submittedName>
</protein>
<dbReference type="GO" id="GO:0005524">
    <property type="term" value="F:ATP binding"/>
    <property type="evidence" value="ECO:0007669"/>
    <property type="project" value="UniProtKB-KW"/>
</dbReference>
<feature type="region of interest" description="Disordered" evidence="1">
    <location>
        <begin position="1"/>
        <end position="30"/>
    </location>
</feature>
<keyword evidence="3" id="KW-0067">ATP-binding</keyword>
<feature type="region of interest" description="Disordered" evidence="1">
    <location>
        <begin position="482"/>
        <end position="503"/>
    </location>
</feature>
<dbReference type="GO" id="GO:0043024">
    <property type="term" value="F:ribosomal small subunit binding"/>
    <property type="evidence" value="ECO:0007669"/>
    <property type="project" value="TreeGrafter"/>
</dbReference>
<keyword evidence="3" id="KW-0547">Nucleotide-binding</keyword>
<dbReference type="GO" id="GO:0005525">
    <property type="term" value="F:GTP binding"/>
    <property type="evidence" value="ECO:0007669"/>
    <property type="project" value="InterPro"/>
</dbReference>
<dbReference type="PANTHER" id="PTHR42698:SF1">
    <property type="entry name" value="GTPASE ERA, MITOCHONDRIAL"/>
    <property type="match status" value="1"/>
</dbReference>
<dbReference type="RefSeq" id="WP_165245835.1">
    <property type="nucleotide sequence ID" value="NZ_JAAKZV010000441.1"/>
</dbReference>
<dbReference type="GO" id="GO:0005829">
    <property type="term" value="C:cytosol"/>
    <property type="evidence" value="ECO:0007669"/>
    <property type="project" value="TreeGrafter"/>
</dbReference>
<feature type="compositionally biased region" description="Low complexity" evidence="1">
    <location>
        <begin position="482"/>
        <end position="497"/>
    </location>
</feature>
<dbReference type="PANTHER" id="PTHR42698">
    <property type="entry name" value="GTPASE ERA"/>
    <property type="match status" value="1"/>
</dbReference>
<dbReference type="GO" id="GO:0019843">
    <property type="term" value="F:rRNA binding"/>
    <property type="evidence" value="ECO:0007669"/>
    <property type="project" value="TreeGrafter"/>
</dbReference>
<feature type="non-terminal residue" evidence="3">
    <location>
        <position position="503"/>
    </location>
</feature>